<reference evidence="3 4" key="1">
    <citation type="submission" date="2019-04" db="EMBL/GenBank/DDBJ databases">
        <title>Friends and foes A comparative genomics study of 23 Aspergillus species from section Flavi.</title>
        <authorList>
            <consortium name="DOE Joint Genome Institute"/>
            <person name="Kjaerbolling I."/>
            <person name="Vesth T."/>
            <person name="Frisvad J.C."/>
            <person name="Nybo J.L."/>
            <person name="Theobald S."/>
            <person name="Kildgaard S."/>
            <person name="Isbrandt T."/>
            <person name="Kuo A."/>
            <person name="Sato A."/>
            <person name="Lyhne E.K."/>
            <person name="Kogle M.E."/>
            <person name="Wiebenga A."/>
            <person name="Kun R.S."/>
            <person name="Lubbers R.J."/>
            <person name="Makela M.R."/>
            <person name="Barry K."/>
            <person name="Chovatia M."/>
            <person name="Clum A."/>
            <person name="Daum C."/>
            <person name="Haridas S."/>
            <person name="He G."/>
            <person name="LaButti K."/>
            <person name="Lipzen A."/>
            <person name="Mondo S."/>
            <person name="Riley R."/>
            <person name="Salamov A."/>
            <person name="Simmons B.A."/>
            <person name="Magnuson J.K."/>
            <person name="Henrissat B."/>
            <person name="Mortensen U.H."/>
            <person name="Larsen T.O."/>
            <person name="Devries R.P."/>
            <person name="Grigoriev I.V."/>
            <person name="Machida M."/>
            <person name="Baker S.E."/>
            <person name="Andersen M.R."/>
        </authorList>
    </citation>
    <scope>NUCLEOTIDE SEQUENCE [LARGE SCALE GENOMIC DNA]</scope>
    <source>
        <strain evidence="3 4">CBS 117625</strain>
    </source>
</reference>
<protein>
    <submittedName>
        <fullName evidence="3">Uncharacterized protein</fullName>
    </submittedName>
</protein>
<evidence type="ECO:0000313" key="4">
    <source>
        <dbReference type="Proteomes" id="UP000325672"/>
    </source>
</evidence>
<keyword evidence="2" id="KW-1133">Transmembrane helix</keyword>
<feature type="transmembrane region" description="Helical" evidence="2">
    <location>
        <begin position="6"/>
        <end position="28"/>
    </location>
</feature>
<dbReference type="RefSeq" id="XP_031912134.1">
    <property type="nucleotide sequence ID" value="XM_032051094.1"/>
</dbReference>
<keyword evidence="2" id="KW-0472">Membrane</keyword>
<keyword evidence="4" id="KW-1185">Reference proteome</keyword>
<organism evidence="3 4">
    <name type="scientific">Aspergillus pseudotamarii</name>
    <dbReference type="NCBI Taxonomy" id="132259"/>
    <lineage>
        <taxon>Eukaryota</taxon>
        <taxon>Fungi</taxon>
        <taxon>Dikarya</taxon>
        <taxon>Ascomycota</taxon>
        <taxon>Pezizomycotina</taxon>
        <taxon>Eurotiomycetes</taxon>
        <taxon>Eurotiomycetidae</taxon>
        <taxon>Eurotiales</taxon>
        <taxon>Aspergillaceae</taxon>
        <taxon>Aspergillus</taxon>
        <taxon>Aspergillus subgen. Circumdati</taxon>
    </lineage>
</organism>
<name>A0A5N6SQQ1_ASPPS</name>
<proteinExistence type="predicted"/>
<evidence type="ECO:0000256" key="2">
    <source>
        <dbReference type="SAM" id="Phobius"/>
    </source>
</evidence>
<gene>
    <name evidence="3" type="ORF">BDV38DRAFT_119069</name>
</gene>
<feature type="compositionally biased region" description="Polar residues" evidence="1">
    <location>
        <begin position="48"/>
        <end position="57"/>
    </location>
</feature>
<dbReference type="EMBL" id="ML743587">
    <property type="protein sequence ID" value="KAE8136071.1"/>
    <property type="molecule type" value="Genomic_DNA"/>
</dbReference>
<keyword evidence="2" id="KW-0812">Transmembrane</keyword>
<dbReference type="GeneID" id="43635304"/>
<evidence type="ECO:0000256" key="1">
    <source>
        <dbReference type="SAM" id="MobiDB-lite"/>
    </source>
</evidence>
<accession>A0A5N6SQQ1</accession>
<evidence type="ECO:0000313" key="3">
    <source>
        <dbReference type="EMBL" id="KAE8136071.1"/>
    </source>
</evidence>
<sequence>MYPSTSLTRLAIQTSLTVLICGPFYLPYTKSKELRQARATTGGKRSTVHVQISKPTG</sequence>
<dbReference type="AlphaFoldDB" id="A0A5N6SQQ1"/>
<dbReference type="Proteomes" id="UP000325672">
    <property type="component" value="Unassembled WGS sequence"/>
</dbReference>
<feature type="region of interest" description="Disordered" evidence="1">
    <location>
        <begin position="38"/>
        <end position="57"/>
    </location>
</feature>